<evidence type="ECO:0000313" key="1">
    <source>
        <dbReference type="EMBL" id="BBY27229.1"/>
    </source>
</evidence>
<keyword evidence="2" id="KW-1185">Reference proteome</keyword>
<dbReference type="EMBL" id="AP022588">
    <property type="protein sequence ID" value="BBY27229.1"/>
    <property type="molecule type" value="Genomic_DNA"/>
</dbReference>
<dbReference type="Proteomes" id="UP000467193">
    <property type="component" value="Chromosome"/>
</dbReference>
<dbReference type="RefSeq" id="WP_163796138.1">
    <property type="nucleotide sequence ID" value="NZ_AP022588.1"/>
</dbReference>
<protein>
    <submittedName>
        <fullName evidence="1">Uncharacterized protein</fullName>
    </submittedName>
</protein>
<reference evidence="1 2" key="1">
    <citation type="journal article" date="2019" name="Emerg. Microbes Infect.">
        <title>Comprehensive subspecies identification of 175 nontuberculous mycobacteria species based on 7547 genomic profiles.</title>
        <authorList>
            <person name="Matsumoto Y."/>
            <person name="Kinjo T."/>
            <person name="Motooka D."/>
            <person name="Nabeya D."/>
            <person name="Jung N."/>
            <person name="Uechi K."/>
            <person name="Horii T."/>
            <person name="Iida T."/>
            <person name="Fujita J."/>
            <person name="Nakamura S."/>
        </authorList>
    </citation>
    <scope>NUCLEOTIDE SEQUENCE [LARGE SCALE GENOMIC DNA]</scope>
    <source>
        <strain evidence="1 2">JCM 17899</strain>
    </source>
</reference>
<organism evidence="1 2">
    <name type="scientific">Mycolicibacterium sediminis</name>
    <dbReference type="NCBI Taxonomy" id="1286180"/>
    <lineage>
        <taxon>Bacteria</taxon>
        <taxon>Bacillati</taxon>
        <taxon>Actinomycetota</taxon>
        <taxon>Actinomycetes</taxon>
        <taxon>Mycobacteriales</taxon>
        <taxon>Mycobacteriaceae</taxon>
        <taxon>Mycolicibacterium</taxon>
    </lineage>
</organism>
<dbReference type="AlphaFoldDB" id="A0A7I7QLH3"/>
<name>A0A7I7QLH3_9MYCO</name>
<sequence length="189" mass="20095">MTTQATLADLLRKAIDDRTGAPLRDIQALVEAEEAARPRGMSLNRSTASQILRGAYRGTPSPATVRAIGWLAGVTDEVAFAAAGQPTPGRPLADELPAATDTLNDRERAVVIDVVRALLAQRQSIDGWKATTAEALDHIVSDLLRIKQTLDDVAGGNDATEIISAAANDLTDVITRTRRLTEQSATEDA</sequence>
<evidence type="ECO:0000313" key="2">
    <source>
        <dbReference type="Proteomes" id="UP000467193"/>
    </source>
</evidence>
<gene>
    <name evidence="1" type="ORF">MSEDJ_13250</name>
</gene>
<dbReference type="KEGG" id="msei:MSEDJ_13250"/>
<proteinExistence type="predicted"/>
<accession>A0A7I7QLH3</accession>